<evidence type="ECO:0008006" key="3">
    <source>
        <dbReference type="Google" id="ProtNLM"/>
    </source>
</evidence>
<evidence type="ECO:0000313" key="2">
    <source>
        <dbReference type="EMBL" id="CUR54684.1"/>
    </source>
</evidence>
<keyword evidence="1" id="KW-0472">Membrane</keyword>
<dbReference type="EMBL" id="CZKA01000014">
    <property type="protein sequence ID" value="CUR54684.1"/>
    <property type="molecule type" value="Genomic_DNA"/>
</dbReference>
<feature type="transmembrane region" description="Helical" evidence="1">
    <location>
        <begin position="176"/>
        <end position="193"/>
    </location>
</feature>
<organism evidence="2">
    <name type="scientific">metagenome</name>
    <dbReference type="NCBI Taxonomy" id="256318"/>
    <lineage>
        <taxon>unclassified sequences</taxon>
        <taxon>metagenomes</taxon>
    </lineage>
</organism>
<evidence type="ECO:0000256" key="1">
    <source>
        <dbReference type="SAM" id="Phobius"/>
    </source>
</evidence>
<reference evidence="2" key="1">
    <citation type="submission" date="2015-08" db="EMBL/GenBank/DDBJ databases">
        <authorList>
            <person name="Babu N.S."/>
            <person name="Beckwith C.J."/>
            <person name="Beseler K.G."/>
            <person name="Brison A."/>
            <person name="Carone J.V."/>
            <person name="Caskin T.P."/>
            <person name="Diamond M."/>
            <person name="Durham M.E."/>
            <person name="Foxe J.M."/>
            <person name="Go M."/>
            <person name="Henderson B.A."/>
            <person name="Jones I.B."/>
            <person name="McGettigan J.A."/>
            <person name="Micheletti S.J."/>
            <person name="Nasrallah M.E."/>
            <person name="Ortiz D."/>
            <person name="Piller C.R."/>
            <person name="Privatt S.R."/>
            <person name="Schneider S.L."/>
            <person name="Sharp S."/>
            <person name="Smith T.C."/>
            <person name="Stanton J.D."/>
            <person name="Ullery H.E."/>
            <person name="Wilson R.J."/>
            <person name="Serrano M.G."/>
            <person name="Buck G."/>
            <person name="Lee V."/>
            <person name="Wang Y."/>
            <person name="Carvalho R."/>
            <person name="Voegtly L."/>
            <person name="Shi R."/>
            <person name="Duckworth R."/>
            <person name="Johnson A."/>
            <person name="Loviza R."/>
            <person name="Walstead R."/>
            <person name="Shah Z."/>
            <person name="Kiflezghi M."/>
            <person name="Wade K."/>
            <person name="Ball S.L."/>
            <person name="Bradley K.W."/>
            <person name="Asai D.J."/>
            <person name="Bowman C.A."/>
            <person name="Russell D.A."/>
            <person name="Pope W.H."/>
            <person name="Jacobs-Sera D."/>
            <person name="Hendrix R.W."/>
            <person name="Hatfull G.F."/>
        </authorList>
    </citation>
    <scope>NUCLEOTIDE SEQUENCE</scope>
</reference>
<name>A0A2P2BY63_9ZZZZ</name>
<gene>
    <name evidence="2" type="ORF">NOCA2210034</name>
</gene>
<protein>
    <recommendedName>
        <fullName evidence="3">Gram-positive cocci surface proteins LPxTG domain-containing protein</fullName>
    </recommendedName>
</protein>
<dbReference type="AlphaFoldDB" id="A0A2P2BY63"/>
<dbReference type="NCBIfam" id="TIGR01167">
    <property type="entry name" value="LPXTG_anchor"/>
    <property type="match status" value="1"/>
</dbReference>
<keyword evidence="1" id="KW-0812">Transmembrane</keyword>
<keyword evidence="1" id="KW-1133">Transmembrane helix</keyword>
<sequence>MIRHARSLGIAVVLVGALAVPASAAGDQIGLSRDGVTWSDHLAAPLFDPAVRWVPGDTRVESFLVRNQSTTGGLLDLELHDGTVDDLLQTGDLSVATKVGDADWTTVSGEGVALGGAISVAPGEHERVSVRVSFDEASTNQSQALALDLDLTARLTQDDQTSTPGGPLPATGGPSGWVALTGAVLLAAGWLLVGSRRRKEQPDA</sequence>
<accession>A0A2P2BY63</accession>
<proteinExistence type="predicted"/>